<dbReference type="Gene3D" id="1.25.40.10">
    <property type="entry name" value="Tetratricopeptide repeat domain"/>
    <property type="match status" value="1"/>
</dbReference>
<dbReference type="AlphaFoldDB" id="A0A6V1TMQ8"/>
<organism evidence="3">
    <name type="scientific">Heterosigma akashiwo</name>
    <name type="common">Chromophytic alga</name>
    <name type="synonym">Heterosigma carterae</name>
    <dbReference type="NCBI Taxonomy" id="2829"/>
    <lineage>
        <taxon>Eukaryota</taxon>
        <taxon>Sar</taxon>
        <taxon>Stramenopiles</taxon>
        <taxon>Ochrophyta</taxon>
        <taxon>Raphidophyceae</taxon>
        <taxon>Chattonellales</taxon>
        <taxon>Chattonellaceae</taxon>
        <taxon>Heterosigma</taxon>
    </lineage>
</organism>
<dbReference type="EMBL" id="HBIU01041506">
    <property type="protein sequence ID" value="CAE0640033.1"/>
    <property type="molecule type" value="Transcribed_RNA"/>
</dbReference>
<name>A0A6V1TMQ8_HETAK</name>
<evidence type="ECO:0000256" key="1">
    <source>
        <dbReference type="SAM" id="SignalP"/>
    </source>
</evidence>
<dbReference type="SUPFAM" id="SSF48452">
    <property type="entry name" value="TPR-like"/>
    <property type="match status" value="1"/>
</dbReference>
<feature type="signal peptide" evidence="1">
    <location>
        <begin position="1"/>
        <end position="24"/>
    </location>
</feature>
<gene>
    <name evidence="2" type="ORF">HAKA00212_LOCUS18848</name>
    <name evidence="3" type="ORF">HAKA00212_LOCUS18849</name>
    <name evidence="4" type="ORF">HAKA00212_LOCUS18851</name>
    <name evidence="5" type="ORF">HAKA00212_LOCUS18852</name>
</gene>
<evidence type="ECO:0000313" key="2">
    <source>
        <dbReference type="EMBL" id="CAE0640030.1"/>
    </source>
</evidence>
<sequence>MDRIRAWVLGSLLFLAVISTPVFSFQSPGTLSLQRRRNIHRYEAQEDDDVWDQLDDDERQLRRNVATAKELIRMKQAEDALLYFDKAVQIKENAFLWQRGVLLYLLGKFDEAHDQLSRNIRHYENVFEQPATEERIWMLASEKRGDLLVVPDQQPFSISLEEEELKESRVVLKKAELFLAGEIGEDEVMETIERTKSDYWACYGQYYLGVGMEARNQMDKAQKYIRSALEVSPLKEDDAGLHMMQLHGHIRGW</sequence>
<dbReference type="EMBL" id="HBIU01041507">
    <property type="protein sequence ID" value="CAE0640034.1"/>
    <property type="molecule type" value="Transcribed_RNA"/>
</dbReference>
<proteinExistence type="predicted"/>
<dbReference type="EMBL" id="HBIU01041499">
    <property type="protein sequence ID" value="CAE0640030.1"/>
    <property type="molecule type" value="Transcribed_RNA"/>
</dbReference>
<accession>A0A6V1TMQ8</accession>
<reference evidence="3" key="1">
    <citation type="submission" date="2021-01" db="EMBL/GenBank/DDBJ databases">
        <authorList>
            <person name="Corre E."/>
            <person name="Pelletier E."/>
            <person name="Niang G."/>
            <person name="Scheremetjew M."/>
            <person name="Finn R."/>
            <person name="Kale V."/>
            <person name="Holt S."/>
            <person name="Cochrane G."/>
            <person name="Meng A."/>
            <person name="Brown T."/>
            <person name="Cohen L."/>
        </authorList>
    </citation>
    <scope>NUCLEOTIDE SEQUENCE</scope>
    <source>
        <strain evidence="3">CCMP3107</strain>
    </source>
</reference>
<evidence type="ECO:0008006" key="6">
    <source>
        <dbReference type="Google" id="ProtNLM"/>
    </source>
</evidence>
<dbReference type="PANTHER" id="PTHR47908">
    <property type="match status" value="1"/>
</dbReference>
<dbReference type="EMBL" id="HBIU01041500">
    <property type="protein sequence ID" value="CAE0640031.1"/>
    <property type="molecule type" value="Transcribed_RNA"/>
</dbReference>
<keyword evidence="1" id="KW-0732">Signal</keyword>
<evidence type="ECO:0000313" key="3">
    <source>
        <dbReference type="EMBL" id="CAE0640031.1"/>
    </source>
</evidence>
<evidence type="ECO:0000313" key="5">
    <source>
        <dbReference type="EMBL" id="CAE0640034.1"/>
    </source>
</evidence>
<protein>
    <recommendedName>
        <fullName evidence="6">Tetratricopeptide repeat protein</fullName>
    </recommendedName>
</protein>
<dbReference type="PANTHER" id="PTHR47908:SF2">
    <property type="entry name" value="TETRATRICOPEPTIDE REPEAT (TPR)-LIKE SUPERFAMILY PROTEIN"/>
    <property type="match status" value="1"/>
</dbReference>
<evidence type="ECO:0000313" key="4">
    <source>
        <dbReference type="EMBL" id="CAE0640033.1"/>
    </source>
</evidence>
<feature type="chain" id="PRO_5036192526" description="Tetratricopeptide repeat protein" evidence="1">
    <location>
        <begin position="25"/>
        <end position="253"/>
    </location>
</feature>
<dbReference type="GO" id="GO:0009507">
    <property type="term" value="C:chloroplast"/>
    <property type="evidence" value="ECO:0007669"/>
    <property type="project" value="TreeGrafter"/>
</dbReference>
<dbReference type="InterPro" id="IPR011990">
    <property type="entry name" value="TPR-like_helical_dom_sf"/>
</dbReference>